<keyword evidence="2" id="KW-1185">Reference proteome</keyword>
<gene>
    <name evidence="1" type="ORF">KEC57_07530</name>
</gene>
<dbReference type="Proteomes" id="UP001139354">
    <property type="component" value="Unassembled WGS sequence"/>
</dbReference>
<evidence type="ECO:0000313" key="1">
    <source>
        <dbReference type="EMBL" id="MCC2032037.1"/>
    </source>
</evidence>
<accession>A0A9X1S319</accession>
<evidence type="ECO:0000313" key="2">
    <source>
        <dbReference type="Proteomes" id="UP001139354"/>
    </source>
</evidence>
<sequence>MPAAYSFVTRWHITVPVDRAWTEIERMISIRAQSEHSIRRLHPGAERTWWPGLTLPMPARRLAAGERMVLAVRSPLGYRLRMLLEISDVDPGRSIEAISRGDLRGTGRVSVAADGAGASVVTFRWNVETDRVWMNTTSWLLRPVFERAHAHVMRRGERGLREVIARA</sequence>
<evidence type="ECO:0008006" key="3">
    <source>
        <dbReference type="Google" id="ProtNLM"/>
    </source>
</evidence>
<reference evidence="1" key="1">
    <citation type="submission" date="2021-04" db="EMBL/GenBank/DDBJ databases">
        <title>Microbacterium tenobrionis sp. nov. and Microbacterium allomyrinae sp. nov., isolated from larvae of Tenobrio molitor and Allomyrina dichotoma, respectively.</title>
        <authorList>
            <person name="Lee S.D."/>
        </authorList>
    </citation>
    <scope>NUCLEOTIDE SEQUENCE</scope>
    <source>
        <strain evidence="1">BWT-G7</strain>
    </source>
</reference>
<dbReference type="AlphaFoldDB" id="A0A9X1S319"/>
<organism evidence="1 2">
    <name type="scientific">Microbacterium allomyrinae</name>
    <dbReference type="NCBI Taxonomy" id="2830666"/>
    <lineage>
        <taxon>Bacteria</taxon>
        <taxon>Bacillati</taxon>
        <taxon>Actinomycetota</taxon>
        <taxon>Actinomycetes</taxon>
        <taxon>Micrococcales</taxon>
        <taxon>Microbacteriaceae</taxon>
        <taxon>Microbacterium</taxon>
    </lineage>
</organism>
<dbReference type="EMBL" id="JAGTTN010000002">
    <property type="protein sequence ID" value="MCC2032037.1"/>
    <property type="molecule type" value="Genomic_DNA"/>
</dbReference>
<dbReference type="SUPFAM" id="SSF55961">
    <property type="entry name" value="Bet v1-like"/>
    <property type="match status" value="1"/>
</dbReference>
<proteinExistence type="predicted"/>
<name>A0A9X1S319_9MICO</name>
<comment type="caution">
    <text evidence="1">The sequence shown here is derived from an EMBL/GenBank/DDBJ whole genome shotgun (WGS) entry which is preliminary data.</text>
</comment>
<protein>
    <recommendedName>
        <fullName evidence="3">SRPBCC family protein</fullName>
    </recommendedName>
</protein>
<dbReference type="RefSeq" id="WP_229383960.1">
    <property type="nucleotide sequence ID" value="NZ_JAGTTN010000002.1"/>
</dbReference>